<dbReference type="InterPro" id="IPR025282">
    <property type="entry name" value="DUF4214"/>
</dbReference>
<evidence type="ECO:0000313" key="4">
    <source>
        <dbReference type="EMBL" id="MYM70112.1"/>
    </source>
</evidence>
<name>A0A7X4GWP3_9BURK</name>
<gene>
    <name evidence="4" type="ORF">GTP45_25395</name>
</gene>
<dbReference type="Proteomes" id="UP000450012">
    <property type="component" value="Unassembled WGS sequence"/>
</dbReference>
<keyword evidence="2" id="KW-0964">Secreted</keyword>
<dbReference type="Pfam" id="PF13946">
    <property type="entry name" value="DUF4214"/>
    <property type="match status" value="1"/>
</dbReference>
<dbReference type="PANTHER" id="PTHR38340:SF1">
    <property type="entry name" value="S-LAYER PROTEIN"/>
    <property type="match status" value="1"/>
</dbReference>
<evidence type="ECO:0000259" key="3">
    <source>
        <dbReference type="Pfam" id="PF13946"/>
    </source>
</evidence>
<reference evidence="4 5" key="1">
    <citation type="submission" date="2019-12" db="EMBL/GenBank/DDBJ databases">
        <title>Novel species isolated from a subtropical stream in China.</title>
        <authorList>
            <person name="Lu H."/>
        </authorList>
    </citation>
    <scope>NUCLEOTIDE SEQUENCE [LARGE SCALE GENOMIC DNA]</scope>
    <source>
        <strain evidence="4 5">FT55W</strain>
    </source>
</reference>
<proteinExistence type="predicted"/>
<dbReference type="InterPro" id="IPR018511">
    <property type="entry name" value="Hemolysin-typ_Ca-bd_CS"/>
</dbReference>
<dbReference type="PROSITE" id="PS00330">
    <property type="entry name" value="HEMOLYSIN_CALCIUM"/>
    <property type="match status" value="16"/>
</dbReference>
<organism evidence="4 5">
    <name type="scientific">Duganella rivi</name>
    <dbReference type="NCBI Taxonomy" id="2666083"/>
    <lineage>
        <taxon>Bacteria</taxon>
        <taxon>Pseudomonadati</taxon>
        <taxon>Pseudomonadota</taxon>
        <taxon>Betaproteobacteria</taxon>
        <taxon>Burkholderiales</taxon>
        <taxon>Oxalobacteraceae</taxon>
        <taxon>Telluria group</taxon>
        <taxon>Duganella</taxon>
    </lineage>
</organism>
<evidence type="ECO:0000256" key="1">
    <source>
        <dbReference type="ARBA" id="ARBA00004613"/>
    </source>
</evidence>
<dbReference type="GO" id="GO:0005509">
    <property type="term" value="F:calcium ion binding"/>
    <property type="evidence" value="ECO:0007669"/>
    <property type="project" value="InterPro"/>
</dbReference>
<comment type="caution">
    <text evidence="4">The sequence shown here is derived from an EMBL/GenBank/DDBJ whole genome shotgun (WGS) entry which is preliminary data.</text>
</comment>
<dbReference type="InterPro" id="IPR050557">
    <property type="entry name" value="RTX_toxin/Mannuronan_C5-epim"/>
</dbReference>
<evidence type="ECO:0000256" key="2">
    <source>
        <dbReference type="ARBA" id="ARBA00022525"/>
    </source>
</evidence>
<keyword evidence="5" id="KW-1185">Reference proteome</keyword>
<feature type="domain" description="DUF4214" evidence="3">
    <location>
        <begin position="47"/>
        <end position="100"/>
    </location>
</feature>
<comment type="subcellular location">
    <subcellularLocation>
        <location evidence="1">Secreted</location>
    </subcellularLocation>
</comment>
<dbReference type="Gene3D" id="2.150.10.10">
    <property type="entry name" value="Serralysin-like metalloprotease, C-terminal"/>
    <property type="match status" value="12"/>
</dbReference>
<accession>A0A7X4GWP3</accession>
<evidence type="ECO:0000313" key="5">
    <source>
        <dbReference type="Proteomes" id="UP000450012"/>
    </source>
</evidence>
<dbReference type="PRINTS" id="PR00313">
    <property type="entry name" value="CABNDNGRPT"/>
</dbReference>
<dbReference type="PANTHER" id="PTHR38340">
    <property type="entry name" value="S-LAYER PROTEIN"/>
    <property type="match status" value="1"/>
</dbReference>
<dbReference type="GO" id="GO:0005576">
    <property type="term" value="C:extracellular region"/>
    <property type="evidence" value="ECO:0007669"/>
    <property type="project" value="UniProtKB-SubCell"/>
</dbReference>
<dbReference type="EMBL" id="WWCK01000008">
    <property type="protein sequence ID" value="MYM70112.1"/>
    <property type="molecule type" value="Genomic_DNA"/>
</dbReference>
<dbReference type="Gene3D" id="2.60.40.2700">
    <property type="match status" value="1"/>
</dbReference>
<dbReference type="Pfam" id="PF00353">
    <property type="entry name" value="HemolysinCabind"/>
    <property type="match status" value="19"/>
</dbReference>
<dbReference type="InterPro" id="IPR011049">
    <property type="entry name" value="Serralysin-like_metalloprot_C"/>
</dbReference>
<sequence length="2021" mass="200933">MPTTVQEVQKLYIEYFGRPADPAGLAFWAGKLDSGTVTVVAIRAELSAAAEFTFAFAGLSAEEMVDKVYLSLFNRHADDAGRMYWSTQLQAGTITLNDLVTTVGGAAQGSDHAVLSNKIAAAQAFTAALDRDAEIHGYGNAETAGLAKAYIAAISDDASLAAALAALPETITQITGVPADHAPTGSVTISGTAAEGQVLSASNTLADADGTGVITYQWQAGGVNIAGATGATFTLTAAQTGKPITVVASYVDGFGAHESFSSNTIASGNDTLKGSAGADQLAGGTGNDTYIVNVSGDVVTENANEGIDQVNVAYTVAGSYTLTANVENATVTSAAAIAVNLTGNELDNALTGNGAANILAGAAGNDTLDGGAGADKLVGGTGNDTYVVDHAGDVVTELPGEGTDTVLTSLAKYTLADNVEQLVYTGTVQFTGTGNALANSITGGAGNDSLSGGLGNDTLAGGYGKDTIDGGDGSDVVKLAGKFSDYTVTRLNATDTVLTSRAGLDLNVVTVRNVESFAFADGDKTLDQVLYNVISTSNDKLYGGDGNDSLDGGAGADTMAGGLGNDIYVIDNVGDTIVEKAGEGIDLAQVGLAAANATYVLADNVENATVTSAAAVNLTGNSMDNTLTGNGAANTLTGGGGNDTLDGGAGADKLAGGSGDDVYFVDNSGDTVGEALNEGNDTVNTSLSTYTLAANVETLVYTGKAAFAGTGNALGNVITGGSLGNKIDGGAGNDSITGGNGADSLMGGLGNDTIAAGPGKDSIDGGDGSDVLQVVGKFGDYTITRPSVTDTVLTDKAGNVLTVRNVESFVFADGTQSLEAVQYNIASVGNDKLFGGDGNDTLNGGAGADTLSGGLGNDTYVVDNVGDTIIEGSGEGADLVQVALATANATYVLADNVENATVTASVAVNVTGNAMANTLTGNGAANTLTGGAGNDTLDGGAGADKLAGGSGDDVYFVDNSGDTVGEALNEGNDTVNTSLSIYTLAANVETLVYTGKAAFAGTGNALDNVITGSIAGNKIDGGAGNDSITGGDGADSLLGGLGNDTIVAGLGKDTIDGGNGIDVLQLAGKFGDYTITRPSVTDTVLSDKAGNVLTVRNVESFVFAGDTYSLEQVQYNIASAGNEQLFGGDGNDTLNGGAGADTLSGGLGNDTYVVDNVGDVIVEGGNEGMDQVQVALTVANATYTLSDSVENATVTSTVAVNVTGNDQDNALTGNAAANTLTGGAGNDTLDGGAGGDKLIGGSGDDVYIIDSASDVVVEALNDGSDTVRTSLAAYTLAANVETLVYTGKAAFTGIGNALDNVITGANFGNKIDGGAGNDSITGGNGADSLVGGLGDDTIAAGLGKDTIDGGNGNDLLQVVGKFGDYAVTRPSATDTVLTDKAGNVLTVRNIESFEFADGTQSLEAVQYNIASAGNDKLFGGDSHDTLNGGAGADTMTGGRGNDTYVVDNVGDTVVEGYDEGADLVQVALTTANATYMLADNVETATVTSAAAVNVAGNDLANALTGNGAANTLTGGAGNDTLDGGAGADKLAGGSGNDIYFVDNTGDVVTEALNDGYDTVYTSLGAYTLALNVESVEYTGVSSFSGTGNALDNRINGGVGNNVLLGGAGNDTLTGHGGNDSLNGGDGDDVLAAGNGRDTVDGGAGSDVLIGMRNYADYVITRPNAVDTVLTDKFGSVITVRNVEYINFADGAKTAEEYQSNIPSAGSDHLYGTSKADVLDGGAGIDTMEGGLGNDVYVLSSPDDVVIEGANAGMDSVGLGFTKAGTYIMPDNVENAVVAAADSIAVNITGNELANYFIGSGGANIMNGAGGNDTLQGLGGADTLIGGSGDDVYILDGAASKAVVIEDAGAGIDRVVTDLTYFKLPDNVENLFGRSQTVPMTFTGVGNALDNVINAFFNVTSAKLDGGAGNDTLISASGNDTLLGGDGDDRIEASYGKDYIDGGNGFDTLVLAYPLGALSTFKVKKINGTDIQLSDTSGYSATVRGVESFVFADVTVTLEKLIQIATLTGSPSMDAAGEHFAG</sequence>
<protein>
    <submittedName>
        <fullName evidence="4">DUF4214 domain-containing protein</fullName>
    </submittedName>
</protein>
<dbReference type="RefSeq" id="WP_161016616.1">
    <property type="nucleotide sequence ID" value="NZ_WWCK01000008.1"/>
</dbReference>
<dbReference type="SUPFAM" id="SSF51120">
    <property type="entry name" value="beta-Roll"/>
    <property type="match status" value="15"/>
</dbReference>
<dbReference type="InterPro" id="IPR001343">
    <property type="entry name" value="Hemolysn_Ca-bd"/>
</dbReference>